<dbReference type="InterPro" id="IPR029069">
    <property type="entry name" value="HotDog_dom_sf"/>
</dbReference>
<dbReference type="Gene3D" id="3.10.129.10">
    <property type="entry name" value="Hotdog Thioesterase"/>
    <property type="match status" value="1"/>
</dbReference>
<comment type="caution">
    <text evidence="1">The sequence shown here is derived from an EMBL/GenBank/DDBJ whole genome shotgun (WGS) entry which is preliminary data.</text>
</comment>
<dbReference type="EMBL" id="QHCT01000004">
    <property type="protein sequence ID" value="RHX89084.1"/>
    <property type="molecule type" value="Genomic_DNA"/>
</dbReference>
<gene>
    <name evidence="1" type="ORF">DLM75_14565</name>
</gene>
<reference evidence="2" key="1">
    <citation type="submission" date="2018-05" db="EMBL/GenBank/DDBJ databases">
        <title>Leptospira yasudae sp. nov. and Leptospira stimsonii sp. nov., two pathogenic species of the genus Leptospira isolated from environmental sources.</title>
        <authorList>
            <person name="Casanovas-Massana A."/>
            <person name="Hamond C."/>
            <person name="Santos L.A."/>
            <person name="Hacker K.P."/>
            <person name="Balassiano I."/>
            <person name="Medeiros M.A."/>
            <person name="Reis M.G."/>
            <person name="Ko A.I."/>
            <person name="Wunder E.A."/>
        </authorList>
    </citation>
    <scope>NUCLEOTIDE SEQUENCE [LARGE SCALE GENOMIC DNA]</scope>
    <source>
        <strain evidence="2">Yale</strain>
    </source>
</reference>
<dbReference type="RefSeq" id="WP_118969249.1">
    <property type="nucleotide sequence ID" value="NZ_QHCT01000004.1"/>
</dbReference>
<dbReference type="InterPro" id="IPR050563">
    <property type="entry name" value="4-hydroxybenzoyl-CoA_TE"/>
</dbReference>
<accession>A0A396Z5X0</accession>
<evidence type="ECO:0000313" key="2">
    <source>
        <dbReference type="Proteomes" id="UP000265798"/>
    </source>
</evidence>
<evidence type="ECO:0000313" key="1">
    <source>
        <dbReference type="EMBL" id="RHX89084.1"/>
    </source>
</evidence>
<dbReference type="CDD" id="cd00586">
    <property type="entry name" value="4HBT"/>
    <property type="match status" value="1"/>
</dbReference>
<dbReference type="GO" id="GO:0047617">
    <property type="term" value="F:fatty acyl-CoA hydrolase activity"/>
    <property type="evidence" value="ECO:0007669"/>
    <property type="project" value="TreeGrafter"/>
</dbReference>
<proteinExistence type="predicted"/>
<organism evidence="1 2">
    <name type="scientific">Leptospira stimsonii</name>
    <dbReference type="NCBI Taxonomy" id="2202203"/>
    <lineage>
        <taxon>Bacteria</taxon>
        <taxon>Pseudomonadati</taxon>
        <taxon>Spirochaetota</taxon>
        <taxon>Spirochaetia</taxon>
        <taxon>Leptospirales</taxon>
        <taxon>Leptospiraceae</taxon>
        <taxon>Leptospira</taxon>
    </lineage>
</organism>
<protein>
    <submittedName>
        <fullName evidence="1">Acyl-CoA thioesterase</fullName>
    </submittedName>
</protein>
<dbReference type="Proteomes" id="UP000265798">
    <property type="component" value="Unassembled WGS sequence"/>
</dbReference>
<dbReference type="PANTHER" id="PTHR31793">
    <property type="entry name" value="4-HYDROXYBENZOYL-COA THIOESTERASE FAMILY MEMBER"/>
    <property type="match status" value="1"/>
</dbReference>
<name>A0A396Z5X0_9LEPT</name>
<dbReference type="Pfam" id="PF13279">
    <property type="entry name" value="4HBT_2"/>
    <property type="match status" value="1"/>
</dbReference>
<sequence>MKAETLSPIRKNPKTQIEIRWDELDPNQHVNNKNFQGYLDETRMRAMRNWGFSMENLRAQCFGPIILSVRMDIKREISYPENVLIESDLFLKSPTRTFFEQRIITLSNQSLSCKASTDWVILNLNSKRPSSFLEAFGLNEAARSGPL</sequence>
<dbReference type="SUPFAM" id="SSF54637">
    <property type="entry name" value="Thioesterase/thiol ester dehydrase-isomerase"/>
    <property type="match status" value="1"/>
</dbReference>
<dbReference type="PANTHER" id="PTHR31793:SF24">
    <property type="entry name" value="LONG-CHAIN ACYL-COA THIOESTERASE FADM"/>
    <property type="match status" value="1"/>
</dbReference>
<dbReference type="AlphaFoldDB" id="A0A396Z5X0"/>
<dbReference type="OrthoDB" id="328040at2"/>